<organism evidence="2 3">
    <name type="scientific">Phocoenobacter skyensis</name>
    <dbReference type="NCBI Taxonomy" id="97481"/>
    <lineage>
        <taxon>Bacteria</taxon>
        <taxon>Pseudomonadati</taxon>
        <taxon>Pseudomonadota</taxon>
        <taxon>Gammaproteobacteria</taxon>
        <taxon>Pasteurellales</taxon>
        <taxon>Pasteurellaceae</taxon>
        <taxon>Phocoenobacter</taxon>
    </lineage>
</organism>
<dbReference type="AlphaFoldDB" id="A0AAJ6NBD1"/>
<dbReference type="EMBL" id="JASAYQ010000021">
    <property type="protein sequence ID" value="MDP8173671.1"/>
    <property type="molecule type" value="Genomic_DNA"/>
</dbReference>
<protein>
    <submittedName>
        <fullName evidence="2">GPO family capsid scaffolding protein</fullName>
    </submittedName>
</protein>
<evidence type="ECO:0000313" key="3">
    <source>
        <dbReference type="Proteomes" id="UP001236239"/>
    </source>
</evidence>
<evidence type="ECO:0000256" key="1">
    <source>
        <dbReference type="SAM" id="MobiDB-lite"/>
    </source>
</evidence>
<dbReference type="RefSeq" id="WP_306384683.1">
    <property type="nucleotide sequence ID" value="NZ_JASAYN010000001.1"/>
</dbReference>
<feature type="region of interest" description="Disordered" evidence="1">
    <location>
        <begin position="176"/>
        <end position="195"/>
    </location>
</feature>
<feature type="region of interest" description="Disordered" evidence="1">
    <location>
        <begin position="277"/>
        <end position="302"/>
    </location>
</feature>
<reference evidence="2" key="1">
    <citation type="journal article" date="2023" name="Front. Microbiol.">
        <title>Phylogeography and host specificity of Pasteurellaceae pathogenic to sea-farmed fish in the north-east Atlantic.</title>
        <authorList>
            <person name="Gulla S."/>
            <person name="Colquhoun D.J."/>
            <person name="Olsen A.B."/>
            <person name="Spilsberg B."/>
            <person name="Lagesen K."/>
            <person name="Aakesson C.P."/>
            <person name="Strom S."/>
            <person name="Manji F."/>
            <person name="Birkbeck T.H."/>
            <person name="Nilsen H.K."/>
        </authorList>
    </citation>
    <scope>NUCLEOTIDE SEQUENCE</scope>
    <source>
        <strain evidence="2">TW16_20</strain>
    </source>
</reference>
<comment type="caution">
    <text evidence="2">The sequence shown here is derived from an EMBL/GenBank/DDBJ whole genome shotgun (WGS) entry which is preliminary data.</text>
</comment>
<feature type="region of interest" description="Disordered" evidence="1">
    <location>
        <begin position="229"/>
        <end position="252"/>
    </location>
</feature>
<dbReference type="Proteomes" id="UP001236239">
    <property type="component" value="Unassembled WGS sequence"/>
</dbReference>
<name>A0AAJ6NBD1_9PAST</name>
<proteinExistence type="predicted"/>
<sequence length="302" mass="33727">MSKTTLTTDWICVATSGFTADGREISKQDLKDMAESYNKEEYTSMLWLEHYRWQNFGKVLELKAEDVGEETKLYAKISPSAELINLNGRGQKIFTSIEILPNFNKSGKAYLGGLAITDSPASRGTTELNFSVRGVAEGAILGNPEPFTITQEEVEEEKNSFFNAFFKFLKSEQKQQQTTDFNKQETANNGENPDQEEIEMTNEEIQKFAVAIASETAKACFAQFNTQQTEQKQAEPKEEPKAEQQKEETVSATEFSALKKELAEMTEKFNALEKLAKTETTETPAGVPAVGKDGQFKLTTAI</sequence>
<dbReference type="Pfam" id="PF05929">
    <property type="entry name" value="Phage_GPO"/>
    <property type="match status" value="1"/>
</dbReference>
<gene>
    <name evidence="2" type="ORF">QJU93_09920</name>
</gene>
<dbReference type="InterPro" id="IPR009228">
    <property type="entry name" value="Capsid_scaffold_GpO"/>
</dbReference>
<accession>A0AAJ6NBD1</accession>
<feature type="compositionally biased region" description="Basic and acidic residues" evidence="1">
    <location>
        <begin position="232"/>
        <end position="249"/>
    </location>
</feature>
<feature type="compositionally biased region" description="Polar residues" evidence="1">
    <location>
        <begin position="176"/>
        <end position="192"/>
    </location>
</feature>
<evidence type="ECO:0000313" key="2">
    <source>
        <dbReference type="EMBL" id="MDP8173671.1"/>
    </source>
</evidence>